<dbReference type="HOGENOM" id="CLU_910551_0_0_1"/>
<dbReference type="AlphaFoldDB" id="B8BT42"/>
<keyword evidence="2" id="KW-0732">Signal</keyword>
<dbReference type="GeneID" id="7445263"/>
<keyword evidence="1" id="KW-1133">Transmembrane helix</keyword>
<dbReference type="Proteomes" id="UP000001449">
    <property type="component" value="Chromosome 1"/>
</dbReference>
<evidence type="ECO:0000256" key="2">
    <source>
        <dbReference type="SAM" id="SignalP"/>
    </source>
</evidence>
<evidence type="ECO:0000256" key="1">
    <source>
        <dbReference type="SAM" id="Phobius"/>
    </source>
</evidence>
<feature type="signal peptide" evidence="2">
    <location>
        <begin position="1"/>
        <end position="20"/>
    </location>
</feature>
<keyword evidence="4" id="KW-1185">Reference proteome</keyword>
<dbReference type="EMBL" id="CM000638">
    <property type="protein sequence ID" value="EED96236.1"/>
    <property type="molecule type" value="Genomic_DNA"/>
</dbReference>
<keyword evidence="1" id="KW-0812">Transmembrane</keyword>
<feature type="transmembrane region" description="Helical" evidence="1">
    <location>
        <begin position="202"/>
        <end position="223"/>
    </location>
</feature>
<protein>
    <submittedName>
        <fullName evidence="3">Uncharacterized protein</fullName>
    </submittedName>
</protein>
<dbReference type="PANTHER" id="PTHR36009:SF3">
    <property type="entry name" value="TRANSMEMBRANE PROTEIN"/>
    <property type="match status" value="1"/>
</dbReference>
<proteinExistence type="predicted"/>
<name>B8BT42_THAPS</name>
<evidence type="ECO:0000313" key="4">
    <source>
        <dbReference type="Proteomes" id="UP000001449"/>
    </source>
</evidence>
<feature type="transmembrane region" description="Helical" evidence="1">
    <location>
        <begin position="243"/>
        <end position="264"/>
    </location>
</feature>
<feature type="transmembrane region" description="Helical" evidence="1">
    <location>
        <begin position="276"/>
        <end position="296"/>
    </location>
</feature>
<feature type="chain" id="PRO_5002869239" evidence="2">
    <location>
        <begin position="21"/>
        <end position="306"/>
    </location>
</feature>
<gene>
    <name evidence="3" type="ORF">THAPSDRAFT_1022</name>
</gene>
<dbReference type="PANTHER" id="PTHR36009">
    <property type="match status" value="1"/>
</dbReference>
<dbReference type="InParanoid" id="B8BT42"/>
<dbReference type="RefSeq" id="XP_002286595.1">
    <property type="nucleotide sequence ID" value="XM_002286559.1"/>
</dbReference>
<sequence length="306" mass="33026">MKQLTFLLSATACLHSHVEGFATSYQLQHVKTGFSRPSVRPPTPMKSLELESSTYNTQPLTTAKAKSTDNEVVIEEQPLTINPPYLAAYALFLSYAVFRSTTEPDGASMEVLQKFFADPLNPGVNEAFVTVFNLLGLYFLPMAMLLMPGAKNQKFPATPFILGSMLGGYGFLGPYCITRTPRTTANKSDLGWVTSNILENKLFNWGVVALVASAYVTSGFFNALLSDANGLLNGYVKLFSDTAIASASSMDFFILTLAAASFIPEDLERRGVEKGVVPNVIAASTVLVPGFGVALYCALRPALGDE</sequence>
<dbReference type="OMA" id="PYCITRT"/>
<evidence type="ECO:0000313" key="3">
    <source>
        <dbReference type="EMBL" id="EED96236.1"/>
    </source>
</evidence>
<feature type="transmembrane region" description="Helical" evidence="1">
    <location>
        <begin position="127"/>
        <end position="147"/>
    </location>
</feature>
<accession>B8BT42</accession>
<reference evidence="3 4" key="1">
    <citation type="journal article" date="2004" name="Science">
        <title>The genome of the diatom Thalassiosira pseudonana: ecology, evolution, and metabolism.</title>
        <authorList>
            <person name="Armbrust E.V."/>
            <person name="Berges J.A."/>
            <person name="Bowler C."/>
            <person name="Green B.R."/>
            <person name="Martinez D."/>
            <person name="Putnam N.H."/>
            <person name="Zhou S."/>
            <person name="Allen A.E."/>
            <person name="Apt K.E."/>
            <person name="Bechner M."/>
            <person name="Brzezinski M.A."/>
            <person name="Chaal B.K."/>
            <person name="Chiovitti A."/>
            <person name="Davis A.K."/>
            <person name="Demarest M.S."/>
            <person name="Detter J.C."/>
            <person name="Glavina T."/>
            <person name="Goodstein D."/>
            <person name="Hadi M.Z."/>
            <person name="Hellsten U."/>
            <person name="Hildebrand M."/>
            <person name="Jenkins B.D."/>
            <person name="Jurka J."/>
            <person name="Kapitonov V.V."/>
            <person name="Kroger N."/>
            <person name="Lau W.W."/>
            <person name="Lane T.W."/>
            <person name="Larimer F.W."/>
            <person name="Lippmeier J.C."/>
            <person name="Lucas S."/>
            <person name="Medina M."/>
            <person name="Montsant A."/>
            <person name="Obornik M."/>
            <person name="Parker M.S."/>
            <person name="Palenik B."/>
            <person name="Pazour G.J."/>
            <person name="Richardson P.M."/>
            <person name="Rynearson T.A."/>
            <person name="Saito M.A."/>
            <person name="Schwartz D.C."/>
            <person name="Thamatrakoln K."/>
            <person name="Valentin K."/>
            <person name="Vardi A."/>
            <person name="Wilkerson F.P."/>
            <person name="Rokhsar D.S."/>
        </authorList>
    </citation>
    <scope>NUCLEOTIDE SEQUENCE [LARGE SCALE GENOMIC DNA]</scope>
    <source>
        <strain evidence="3 4">CCMP1335</strain>
    </source>
</reference>
<organism evidence="3 4">
    <name type="scientific">Thalassiosira pseudonana</name>
    <name type="common">Marine diatom</name>
    <name type="synonym">Cyclotella nana</name>
    <dbReference type="NCBI Taxonomy" id="35128"/>
    <lineage>
        <taxon>Eukaryota</taxon>
        <taxon>Sar</taxon>
        <taxon>Stramenopiles</taxon>
        <taxon>Ochrophyta</taxon>
        <taxon>Bacillariophyta</taxon>
        <taxon>Coscinodiscophyceae</taxon>
        <taxon>Thalassiosirophycidae</taxon>
        <taxon>Thalassiosirales</taxon>
        <taxon>Thalassiosiraceae</taxon>
        <taxon>Thalassiosira</taxon>
    </lineage>
</organism>
<dbReference type="KEGG" id="tps:THAPSDRAFT_1022"/>
<dbReference type="eggNOG" id="ENOG502R2PZ">
    <property type="taxonomic scope" value="Eukaryota"/>
</dbReference>
<dbReference type="PaxDb" id="35128-Thaps1022"/>
<reference evidence="3 4" key="2">
    <citation type="journal article" date="2008" name="Nature">
        <title>The Phaeodactylum genome reveals the evolutionary history of diatom genomes.</title>
        <authorList>
            <person name="Bowler C."/>
            <person name="Allen A.E."/>
            <person name="Badger J.H."/>
            <person name="Grimwood J."/>
            <person name="Jabbari K."/>
            <person name="Kuo A."/>
            <person name="Maheswari U."/>
            <person name="Martens C."/>
            <person name="Maumus F."/>
            <person name="Otillar R.P."/>
            <person name="Rayko E."/>
            <person name="Salamov A."/>
            <person name="Vandepoele K."/>
            <person name="Beszteri B."/>
            <person name="Gruber A."/>
            <person name="Heijde M."/>
            <person name="Katinka M."/>
            <person name="Mock T."/>
            <person name="Valentin K."/>
            <person name="Verret F."/>
            <person name="Berges J.A."/>
            <person name="Brownlee C."/>
            <person name="Cadoret J.P."/>
            <person name="Chiovitti A."/>
            <person name="Choi C.J."/>
            <person name="Coesel S."/>
            <person name="De Martino A."/>
            <person name="Detter J.C."/>
            <person name="Durkin C."/>
            <person name="Falciatore A."/>
            <person name="Fournet J."/>
            <person name="Haruta M."/>
            <person name="Huysman M.J."/>
            <person name="Jenkins B.D."/>
            <person name="Jiroutova K."/>
            <person name="Jorgensen R.E."/>
            <person name="Joubert Y."/>
            <person name="Kaplan A."/>
            <person name="Kroger N."/>
            <person name="Kroth P.G."/>
            <person name="La Roche J."/>
            <person name="Lindquist E."/>
            <person name="Lommer M."/>
            <person name="Martin-Jezequel V."/>
            <person name="Lopez P.J."/>
            <person name="Lucas S."/>
            <person name="Mangogna M."/>
            <person name="McGinnis K."/>
            <person name="Medlin L.K."/>
            <person name="Montsant A."/>
            <person name="Oudot-Le Secq M.P."/>
            <person name="Napoli C."/>
            <person name="Obornik M."/>
            <person name="Parker M.S."/>
            <person name="Petit J.L."/>
            <person name="Porcel B.M."/>
            <person name="Poulsen N."/>
            <person name="Robison M."/>
            <person name="Rychlewski L."/>
            <person name="Rynearson T.A."/>
            <person name="Schmutz J."/>
            <person name="Shapiro H."/>
            <person name="Siaut M."/>
            <person name="Stanley M."/>
            <person name="Sussman M.R."/>
            <person name="Taylor A.R."/>
            <person name="Vardi A."/>
            <person name="von Dassow P."/>
            <person name="Vyverman W."/>
            <person name="Willis A."/>
            <person name="Wyrwicz L.S."/>
            <person name="Rokhsar D.S."/>
            <person name="Weissenbach J."/>
            <person name="Armbrust E.V."/>
            <person name="Green B.R."/>
            <person name="Van de Peer Y."/>
            <person name="Grigoriev I.V."/>
        </authorList>
    </citation>
    <scope>NUCLEOTIDE SEQUENCE [LARGE SCALE GENOMIC DNA]</scope>
    <source>
        <strain evidence="3 4">CCMP1335</strain>
    </source>
</reference>
<keyword evidence="1" id="KW-0472">Membrane</keyword>